<dbReference type="AlphaFoldDB" id="A0A8J5CL98"/>
<gene>
    <name evidence="2" type="ORF">GWK47_040270</name>
</gene>
<name>A0A8J5CL98_CHIOP</name>
<feature type="region of interest" description="Disordered" evidence="1">
    <location>
        <begin position="24"/>
        <end position="64"/>
    </location>
</feature>
<comment type="caution">
    <text evidence="2">The sequence shown here is derived from an EMBL/GenBank/DDBJ whole genome shotgun (WGS) entry which is preliminary data.</text>
</comment>
<dbReference type="EMBL" id="JACEEZ010006663">
    <property type="protein sequence ID" value="KAG0724608.1"/>
    <property type="molecule type" value="Genomic_DNA"/>
</dbReference>
<accession>A0A8J5CL98</accession>
<protein>
    <submittedName>
        <fullName evidence="2">Uncharacterized protein</fullName>
    </submittedName>
</protein>
<keyword evidence="3" id="KW-1185">Reference proteome</keyword>
<dbReference type="Proteomes" id="UP000770661">
    <property type="component" value="Unassembled WGS sequence"/>
</dbReference>
<evidence type="ECO:0000313" key="3">
    <source>
        <dbReference type="Proteomes" id="UP000770661"/>
    </source>
</evidence>
<feature type="compositionally biased region" description="Basic and acidic residues" evidence="1">
    <location>
        <begin position="37"/>
        <end position="46"/>
    </location>
</feature>
<proteinExistence type="predicted"/>
<organism evidence="2 3">
    <name type="scientific">Chionoecetes opilio</name>
    <name type="common">Atlantic snow crab</name>
    <name type="synonym">Cancer opilio</name>
    <dbReference type="NCBI Taxonomy" id="41210"/>
    <lineage>
        <taxon>Eukaryota</taxon>
        <taxon>Metazoa</taxon>
        <taxon>Ecdysozoa</taxon>
        <taxon>Arthropoda</taxon>
        <taxon>Crustacea</taxon>
        <taxon>Multicrustacea</taxon>
        <taxon>Malacostraca</taxon>
        <taxon>Eumalacostraca</taxon>
        <taxon>Eucarida</taxon>
        <taxon>Decapoda</taxon>
        <taxon>Pleocyemata</taxon>
        <taxon>Brachyura</taxon>
        <taxon>Eubrachyura</taxon>
        <taxon>Majoidea</taxon>
        <taxon>Majidae</taxon>
        <taxon>Chionoecetes</taxon>
    </lineage>
</organism>
<sequence length="102" mass="10779">MFVRRPRTLAEIIFNVWLGRSGRTMMDGGERQGPGVRGDRSLKGPAEDIVGGEGSTAGPGYEPRHQAATRVGWAVVGAGAGFAEVVVRGEGLPNTFPPQEFA</sequence>
<evidence type="ECO:0000313" key="2">
    <source>
        <dbReference type="EMBL" id="KAG0724608.1"/>
    </source>
</evidence>
<evidence type="ECO:0000256" key="1">
    <source>
        <dbReference type="SAM" id="MobiDB-lite"/>
    </source>
</evidence>
<reference evidence="2" key="1">
    <citation type="submission" date="2020-07" db="EMBL/GenBank/DDBJ databases">
        <title>The High-quality genome of the commercially important snow crab, Chionoecetes opilio.</title>
        <authorList>
            <person name="Jeong J.-H."/>
            <person name="Ryu S."/>
        </authorList>
    </citation>
    <scope>NUCLEOTIDE SEQUENCE</scope>
    <source>
        <strain evidence="2">MADBK_172401_WGS</strain>
        <tissue evidence="2">Digestive gland</tissue>
    </source>
</reference>